<sequence length="403" mass="45340">MATLNTATDYDAVCYFMSSYILSCPFQDYLHSLYPTCRLGKDDALSSAITTASFATFARRTGRRAYMDRAERNYGLALARINAALTDPATAVLDQTLASILLLATFEATIFPGARSPEEWTAHLLGATRLLQLRGLDQFQYETGRHLHNHITNNICASCMQRMVDLPAEFQAWCDKAGPFIDPKYHLREFSTILQKAVSFKARLWARLEKDRAVLYDLFYEAVALEQEASALMKDDNAETAYTIQPKESTPPLAYKDIAHHHKAPRAAKHQNTLRMVRLFMLEVMSAGASIATKEMYSQPDTIRYFESVKENAQRLSAEIATEVLGCVPDFLEPTSTFANPKFCPVARTLVWPLSVVYKNSICPLEARKYAKAMLDDLVKELNTLQLVDAGKMITKPGTMDDW</sequence>
<dbReference type="PANTHER" id="PTHR38791:SF1">
    <property type="entry name" value="TRANSCRIPTION FACTOR, PUTATIVE-RELATED"/>
    <property type="match status" value="1"/>
</dbReference>
<evidence type="ECO:0000313" key="2">
    <source>
        <dbReference type="Proteomes" id="UP000799772"/>
    </source>
</evidence>
<dbReference type="PANTHER" id="PTHR38791">
    <property type="entry name" value="ZN(II)2CYS6 TRANSCRIPTION FACTOR (EUROFUNG)-RELATED-RELATED"/>
    <property type="match status" value="1"/>
</dbReference>
<evidence type="ECO:0000313" key="1">
    <source>
        <dbReference type="EMBL" id="KAF2104722.1"/>
    </source>
</evidence>
<accession>A0A9P4IRD7</accession>
<dbReference type="Proteomes" id="UP000799772">
    <property type="component" value="Unassembled WGS sequence"/>
</dbReference>
<comment type="caution">
    <text evidence="1">The sequence shown here is derived from an EMBL/GenBank/DDBJ whole genome shotgun (WGS) entry which is preliminary data.</text>
</comment>
<proteinExistence type="predicted"/>
<dbReference type="EMBL" id="ML978121">
    <property type="protein sequence ID" value="KAF2104722.1"/>
    <property type="molecule type" value="Genomic_DNA"/>
</dbReference>
<dbReference type="InterPro" id="IPR021858">
    <property type="entry name" value="Fun_TF"/>
</dbReference>
<evidence type="ECO:0008006" key="3">
    <source>
        <dbReference type="Google" id="ProtNLM"/>
    </source>
</evidence>
<dbReference type="AlphaFoldDB" id="A0A9P4IRD7"/>
<keyword evidence="2" id="KW-1185">Reference proteome</keyword>
<name>A0A9P4IRD7_9PEZI</name>
<reference evidence="1" key="1">
    <citation type="journal article" date="2020" name="Stud. Mycol.">
        <title>101 Dothideomycetes genomes: a test case for predicting lifestyles and emergence of pathogens.</title>
        <authorList>
            <person name="Haridas S."/>
            <person name="Albert R."/>
            <person name="Binder M."/>
            <person name="Bloem J."/>
            <person name="Labutti K."/>
            <person name="Salamov A."/>
            <person name="Andreopoulos B."/>
            <person name="Baker S."/>
            <person name="Barry K."/>
            <person name="Bills G."/>
            <person name="Bluhm B."/>
            <person name="Cannon C."/>
            <person name="Castanera R."/>
            <person name="Culley D."/>
            <person name="Daum C."/>
            <person name="Ezra D."/>
            <person name="Gonzalez J."/>
            <person name="Henrissat B."/>
            <person name="Kuo A."/>
            <person name="Liang C."/>
            <person name="Lipzen A."/>
            <person name="Lutzoni F."/>
            <person name="Magnuson J."/>
            <person name="Mondo S."/>
            <person name="Nolan M."/>
            <person name="Ohm R."/>
            <person name="Pangilinan J."/>
            <person name="Park H.-J."/>
            <person name="Ramirez L."/>
            <person name="Alfaro M."/>
            <person name="Sun H."/>
            <person name="Tritt A."/>
            <person name="Yoshinaga Y."/>
            <person name="Zwiers L.-H."/>
            <person name="Turgeon B."/>
            <person name="Goodwin S."/>
            <person name="Spatafora J."/>
            <person name="Crous P."/>
            <person name="Grigoriev I."/>
        </authorList>
    </citation>
    <scope>NUCLEOTIDE SEQUENCE</scope>
    <source>
        <strain evidence="1">CBS 133067</strain>
    </source>
</reference>
<protein>
    <recommendedName>
        <fullName evidence="3">C6 finger domain protein</fullName>
    </recommendedName>
</protein>
<dbReference type="Pfam" id="PF11951">
    <property type="entry name" value="Fungal_trans_2"/>
    <property type="match status" value="1"/>
</dbReference>
<dbReference type="InterPro" id="IPR053175">
    <property type="entry name" value="DHMBA_Reg_Transcription_Factor"/>
</dbReference>
<dbReference type="OrthoDB" id="5429770at2759"/>
<organism evidence="1 2">
    <name type="scientific">Rhizodiscina lignyota</name>
    <dbReference type="NCBI Taxonomy" id="1504668"/>
    <lineage>
        <taxon>Eukaryota</taxon>
        <taxon>Fungi</taxon>
        <taxon>Dikarya</taxon>
        <taxon>Ascomycota</taxon>
        <taxon>Pezizomycotina</taxon>
        <taxon>Dothideomycetes</taxon>
        <taxon>Pleosporomycetidae</taxon>
        <taxon>Aulographales</taxon>
        <taxon>Rhizodiscinaceae</taxon>
        <taxon>Rhizodiscina</taxon>
    </lineage>
</organism>
<gene>
    <name evidence="1" type="ORF">NA57DRAFT_70929</name>
</gene>